<dbReference type="Pfam" id="PF10030">
    <property type="entry name" value="DUF2272"/>
    <property type="match status" value="1"/>
</dbReference>
<feature type="domain" description="DUF2272" evidence="2">
    <location>
        <begin position="98"/>
        <end position="286"/>
    </location>
</feature>
<feature type="compositionally biased region" description="Polar residues" evidence="1">
    <location>
        <begin position="27"/>
        <end position="37"/>
    </location>
</feature>
<comment type="caution">
    <text evidence="3">The sequence shown here is derived from an EMBL/GenBank/DDBJ whole genome shotgun (WGS) entry which is preliminary data.</text>
</comment>
<reference evidence="3 4" key="1">
    <citation type="submission" date="2020-06" db="EMBL/GenBank/DDBJ databases">
        <title>Description of novel acetic acid bacteria.</title>
        <authorList>
            <person name="Sombolestani A."/>
        </authorList>
    </citation>
    <scope>NUCLEOTIDE SEQUENCE [LARGE SCALE GENOMIC DNA]</scope>
    <source>
        <strain evidence="3 4">LMG 31431</strain>
    </source>
</reference>
<dbReference type="RefSeq" id="WP_176640640.1">
    <property type="nucleotide sequence ID" value="NZ_JABXXP010000303.1"/>
</dbReference>
<feature type="region of interest" description="Disordered" evidence="1">
    <location>
        <begin position="23"/>
        <end position="42"/>
    </location>
</feature>
<organism evidence="3 4">
    <name type="scientific">Nguyenibacter vanlangensis</name>
    <dbReference type="NCBI Taxonomy" id="1216886"/>
    <lineage>
        <taxon>Bacteria</taxon>
        <taxon>Pseudomonadati</taxon>
        <taxon>Pseudomonadota</taxon>
        <taxon>Alphaproteobacteria</taxon>
        <taxon>Acetobacterales</taxon>
        <taxon>Acetobacteraceae</taxon>
        <taxon>Nguyenibacter</taxon>
    </lineage>
</organism>
<evidence type="ECO:0000259" key="2">
    <source>
        <dbReference type="Pfam" id="PF10030"/>
    </source>
</evidence>
<accession>A0A7Y7IY84</accession>
<dbReference type="Proteomes" id="UP000534870">
    <property type="component" value="Unassembled WGS sequence"/>
</dbReference>
<gene>
    <name evidence="3" type="ORF">HUK84_12800</name>
</gene>
<evidence type="ECO:0000256" key="1">
    <source>
        <dbReference type="SAM" id="MobiDB-lite"/>
    </source>
</evidence>
<sequence>MPRKTVVMAPLLLLGACASQHLPSAHPASTPTAQYPNGQGPLAVDEHVPEFATRNFEPFTRQDVVAIAMREWRLFGRPVDDDDPEQRPDPQTPSVKPERMPGLWQRVGEYWWIGQDPGETEVAWTGKHSAGGHITDFVHDGFYAWSAAFISYVMRVAGANDRFAYSPNHSTYINAAAAGTESGVRARDPAAYAPALGDLICVGRGASKSVRFADLPTQYGFPAHCGIVVATDQNGPPFGRQISIIGGNVDDAVTLTHVPVGPDGRLADATGHSYDPRYPWCAVLQVLYDADAEPPDLVDPPKHG</sequence>
<dbReference type="EMBL" id="JABXXP010000303">
    <property type="protein sequence ID" value="NVN11985.1"/>
    <property type="molecule type" value="Genomic_DNA"/>
</dbReference>
<evidence type="ECO:0000313" key="4">
    <source>
        <dbReference type="Proteomes" id="UP000534870"/>
    </source>
</evidence>
<name>A0A7Y7IY84_9PROT</name>
<feature type="region of interest" description="Disordered" evidence="1">
    <location>
        <begin position="77"/>
        <end position="99"/>
    </location>
</feature>
<dbReference type="InterPro" id="IPR019262">
    <property type="entry name" value="DUF2272"/>
</dbReference>
<dbReference type="PROSITE" id="PS51257">
    <property type="entry name" value="PROKAR_LIPOPROTEIN"/>
    <property type="match status" value="1"/>
</dbReference>
<evidence type="ECO:0000313" key="3">
    <source>
        <dbReference type="EMBL" id="NVN11985.1"/>
    </source>
</evidence>
<dbReference type="AlphaFoldDB" id="A0A7Y7IY84"/>
<protein>
    <submittedName>
        <fullName evidence="3">DUF2272 domain-containing protein</fullName>
    </submittedName>
</protein>
<proteinExistence type="predicted"/>